<evidence type="ECO:0000313" key="17">
    <source>
        <dbReference type="EMBL" id="MCB8873581.1"/>
    </source>
</evidence>
<comment type="function">
    <text evidence="2">Membrane-anchoring subunit of succinate dehydrogenase (SDH).</text>
</comment>
<keyword evidence="7" id="KW-0813">Transport</keyword>
<keyword evidence="13 16" id="KW-1133">Transmembrane helix</keyword>
<dbReference type="NCBIfam" id="TIGR02968">
    <property type="entry name" value="succ_dehyd_anc"/>
    <property type="match status" value="1"/>
</dbReference>
<organism evidence="17 18">
    <name type="scientific">Acidisoma silvae</name>
    <dbReference type="NCBI Taxonomy" id="2802396"/>
    <lineage>
        <taxon>Bacteria</taxon>
        <taxon>Pseudomonadati</taxon>
        <taxon>Pseudomonadota</taxon>
        <taxon>Alphaproteobacteria</taxon>
        <taxon>Acetobacterales</taxon>
        <taxon>Acidocellaceae</taxon>
        <taxon>Acidisoma</taxon>
    </lineage>
</organism>
<dbReference type="Gene3D" id="1.20.1300.10">
    <property type="entry name" value="Fumarate reductase/succinate dehydrogenase, transmembrane subunit"/>
    <property type="match status" value="1"/>
</dbReference>
<evidence type="ECO:0000313" key="18">
    <source>
        <dbReference type="Proteomes" id="UP000708298"/>
    </source>
</evidence>
<evidence type="ECO:0000256" key="15">
    <source>
        <dbReference type="ARBA" id="ARBA00023136"/>
    </source>
</evidence>
<dbReference type="EMBL" id="JAESVB010000001">
    <property type="protein sequence ID" value="MCB8873581.1"/>
    <property type="molecule type" value="Genomic_DNA"/>
</dbReference>
<evidence type="ECO:0000256" key="12">
    <source>
        <dbReference type="ARBA" id="ARBA00022982"/>
    </source>
</evidence>
<dbReference type="GO" id="GO:0046872">
    <property type="term" value="F:metal ion binding"/>
    <property type="evidence" value="ECO:0007669"/>
    <property type="project" value="UniProtKB-KW"/>
</dbReference>
<comment type="cofactor">
    <cofactor evidence="1">
        <name>heme</name>
        <dbReference type="ChEBI" id="CHEBI:30413"/>
    </cofactor>
</comment>
<evidence type="ECO:0000256" key="4">
    <source>
        <dbReference type="ARBA" id="ARBA00005163"/>
    </source>
</evidence>
<dbReference type="AlphaFoldDB" id="A0A963YMN2"/>
<keyword evidence="18" id="KW-1185">Reference proteome</keyword>
<protein>
    <recommendedName>
        <fullName evidence="6">Succinate dehydrogenase hydrophobic membrane anchor subunit</fullName>
    </recommendedName>
</protein>
<keyword evidence="14" id="KW-0408">Iron</keyword>
<evidence type="ECO:0000256" key="5">
    <source>
        <dbReference type="ARBA" id="ARBA00011558"/>
    </source>
</evidence>
<feature type="transmembrane region" description="Helical" evidence="16">
    <location>
        <begin position="37"/>
        <end position="57"/>
    </location>
</feature>
<dbReference type="GO" id="GO:0020037">
    <property type="term" value="F:heme binding"/>
    <property type="evidence" value="ECO:0007669"/>
    <property type="project" value="InterPro"/>
</dbReference>
<dbReference type="RefSeq" id="WP_227319272.1">
    <property type="nucleotide sequence ID" value="NZ_JAESVB010000001.1"/>
</dbReference>
<feature type="transmembrane region" description="Helical" evidence="16">
    <location>
        <begin position="107"/>
        <end position="129"/>
    </location>
</feature>
<keyword evidence="15 16" id="KW-0472">Membrane</keyword>
<keyword evidence="12" id="KW-0249">Electron transport</keyword>
<reference evidence="17" key="2">
    <citation type="submission" date="2021-01" db="EMBL/GenBank/DDBJ databases">
        <authorList>
            <person name="Mieszkin S."/>
            <person name="Pouder E."/>
            <person name="Alain K."/>
        </authorList>
    </citation>
    <scope>NUCLEOTIDE SEQUENCE</scope>
    <source>
        <strain evidence="17">HW T2.11</strain>
    </source>
</reference>
<reference evidence="17" key="1">
    <citation type="journal article" date="2021" name="Microorganisms">
        <title>Acidisoma silvae sp. nov. and Acidisomacellulosilytica sp. nov., Two Acidophilic Bacteria Isolated from Decaying Wood, Hydrolyzing Cellulose and Producing Poly-3-hydroxybutyrate.</title>
        <authorList>
            <person name="Mieszkin S."/>
            <person name="Pouder E."/>
            <person name="Uroz S."/>
            <person name="Simon-Colin C."/>
            <person name="Alain K."/>
        </authorList>
    </citation>
    <scope>NUCLEOTIDE SEQUENCE</scope>
    <source>
        <strain evidence="17">HW T2.11</strain>
    </source>
</reference>
<dbReference type="SUPFAM" id="SSF81343">
    <property type="entry name" value="Fumarate reductase respiratory complex transmembrane subunits"/>
    <property type="match status" value="1"/>
</dbReference>
<evidence type="ECO:0000256" key="2">
    <source>
        <dbReference type="ARBA" id="ARBA00004050"/>
    </source>
</evidence>
<evidence type="ECO:0000256" key="1">
    <source>
        <dbReference type="ARBA" id="ARBA00001971"/>
    </source>
</evidence>
<dbReference type="InterPro" id="IPR000701">
    <property type="entry name" value="SuccDH_FuR_B_TM-su"/>
</dbReference>
<evidence type="ECO:0000256" key="7">
    <source>
        <dbReference type="ARBA" id="ARBA00022448"/>
    </source>
</evidence>
<dbReference type="Pfam" id="PF01127">
    <property type="entry name" value="Sdh_cyt"/>
    <property type="match status" value="1"/>
</dbReference>
<evidence type="ECO:0000256" key="10">
    <source>
        <dbReference type="ARBA" id="ARBA00022692"/>
    </source>
</evidence>
<comment type="subunit">
    <text evidence="5">Part of an enzyme complex containing four subunits: a flavoprotein, an iron-sulfur protein, plus two membrane-anchoring proteins, SdhC and SdhD.</text>
</comment>
<proteinExistence type="predicted"/>
<dbReference type="CDD" id="cd03495">
    <property type="entry name" value="SQR_TypeC_SdhD_like"/>
    <property type="match status" value="1"/>
</dbReference>
<evidence type="ECO:0000256" key="16">
    <source>
        <dbReference type="SAM" id="Phobius"/>
    </source>
</evidence>
<name>A0A963YMN2_9PROT</name>
<sequence>MAQNEKLSVTMRRTPLGRVKGLGSAKSGVHHWWAERVTSVALIPLTLWFVFSVLSMAGHPQADIVHWVSHPLVAVLLIALIVASFHHTQLGLQMVLEDYVHEEGQRLIWLMVMRAIVWLLGLAAVLSVLKLAI</sequence>
<comment type="subcellular location">
    <subcellularLocation>
        <location evidence="3">Membrane</location>
        <topology evidence="3">Multi-pass membrane protein</topology>
    </subcellularLocation>
</comment>
<keyword evidence="10 16" id="KW-0812">Transmembrane</keyword>
<gene>
    <name evidence="17" type="primary">sdhD</name>
    <name evidence="17" type="ORF">ASILVAE211_00180</name>
</gene>
<accession>A0A963YMN2</accession>
<dbReference type="GO" id="GO:0016020">
    <property type="term" value="C:membrane"/>
    <property type="evidence" value="ECO:0007669"/>
    <property type="project" value="UniProtKB-SubCell"/>
</dbReference>
<evidence type="ECO:0000256" key="9">
    <source>
        <dbReference type="ARBA" id="ARBA00022617"/>
    </source>
</evidence>
<evidence type="ECO:0000256" key="3">
    <source>
        <dbReference type="ARBA" id="ARBA00004141"/>
    </source>
</evidence>
<evidence type="ECO:0000256" key="13">
    <source>
        <dbReference type="ARBA" id="ARBA00022989"/>
    </source>
</evidence>
<dbReference type="GO" id="GO:0006099">
    <property type="term" value="P:tricarboxylic acid cycle"/>
    <property type="evidence" value="ECO:0007669"/>
    <property type="project" value="UniProtKB-KW"/>
</dbReference>
<evidence type="ECO:0000256" key="8">
    <source>
        <dbReference type="ARBA" id="ARBA00022532"/>
    </source>
</evidence>
<feature type="transmembrane region" description="Helical" evidence="16">
    <location>
        <begin position="64"/>
        <end position="87"/>
    </location>
</feature>
<dbReference type="InterPro" id="IPR034804">
    <property type="entry name" value="SQR/QFR_C/D"/>
</dbReference>
<comment type="caution">
    <text evidence="17">The sequence shown here is derived from an EMBL/GenBank/DDBJ whole genome shotgun (WGS) entry which is preliminary data.</text>
</comment>
<keyword evidence="9" id="KW-0349">Heme</keyword>
<dbReference type="Proteomes" id="UP000708298">
    <property type="component" value="Unassembled WGS sequence"/>
</dbReference>
<evidence type="ECO:0000256" key="14">
    <source>
        <dbReference type="ARBA" id="ARBA00023004"/>
    </source>
</evidence>
<keyword evidence="8" id="KW-0816">Tricarboxylic acid cycle</keyword>
<keyword evidence="11" id="KW-0479">Metal-binding</keyword>
<comment type="pathway">
    <text evidence="4">Carbohydrate metabolism; tricarboxylic acid cycle.</text>
</comment>
<evidence type="ECO:0000256" key="11">
    <source>
        <dbReference type="ARBA" id="ARBA00022723"/>
    </source>
</evidence>
<dbReference type="InterPro" id="IPR014312">
    <property type="entry name" value="Succ_DH_anchor"/>
</dbReference>
<evidence type="ECO:0000256" key="6">
    <source>
        <dbReference type="ARBA" id="ARBA00019425"/>
    </source>
</evidence>